<dbReference type="OrthoDB" id="2789670at2759"/>
<accession>A0A0D2A3G9</accession>
<reference evidence="10 11" key="1">
    <citation type="submission" date="2015-01" db="EMBL/GenBank/DDBJ databases">
        <title>The Genome Sequence of Exophiala spinifera CBS89968.</title>
        <authorList>
            <consortium name="The Broad Institute Genomics Platform"/>
            <person name="Cuomo C."/>
            <person name="de Hoog S."/>
            <person name="Gorbushina A."/>
            <person name="Stielow B."/>
            <person name="Teixiera M."/>
            <person name="Abouelleil A."/>
            <person name="Chapman S.B."/>
            <person name="Priest M."/>
            <person name="Young S.K."/>
            <person name="Wortman J."/>
            <person name="Nusbaum C."/>
            <person name="Birren B."/>
        </authorList>
    </citation>
    <scope>NUCLEOTIDE SEQUENCE [LARGE SCALE GENOMIC DNA]</scope>
    <source>
        <strain evidence="10 11">CBS 89968</strain>
    </source>
</reference>
<dbReference type="Pfam" id="PF00067">
    <property type="entry name" value="p450"/>
    <property type="match status" value="3"/>
</dbReference>
<keyword evidence="9" id="KW-1133">Transmembrane helix</keyword>
<dbReference type="HOGENOM" id="CLU_001570_2_1_1"/>
<feature type="binding site" description="axial binding residue" evidence="7">
    <location>
        <position position="406"/>
    </location>
    <ligand>
        <name>heme</name>
        <dbReference type="ChEBI" id="CHEBI:30413"/>
    </ligand>
    <ligandPart>
        <name>Fe</name>
        <dbReference type="ChEBI" id="CHEBI:18248"/>
    </ligandPart>
</feature>
<dbReference type="RefSeq" id="XP_016239653.1">
    <property type="nucleotide sequence ID" value="XM_016374377.1"/>
</dbReference>
<evidence type="ECO:0000256" key="2">
    <source>
        <dbReference type="ARBA" id="ARBA00010617"/>
    </source>
</evidence>
<dbReference type="AlphaFoldDB" id="A0A0D2A3G9"/>
<sequence>MAVQDYIDCNSSVSIPAAKQEAQTMLHLIGIPGLAILLIFAYVRAHENKWPDGPKGVPLLGVLPDKSRHLHHQLADLVPRYGDFFSFNMGRSKAIILSSPETIEDLIVKRGGKYSSRPSSSPTARIVAQGRLGQMTYGDEFRKHRRVVHGLLGMQNNKIFLPYQEFSASVTFSLLLGARFADATSIIPHACQDKMYEMFAAVRPGHYLADWIPILDYLPDMLAPWRAKAQRSLDRLMEFWGVFYCSMEARVRQGNAPDCFVKDFLQSPEIETFDEIERRMLISGLLAAGAETTATTLQWFFKATLLNPGAVKEAQKELDSVIGRDRLPEWEDRSSLPEKDTYRGKDVPANTTVIYNTWSIHHNDMYYREHENFIPERFLSEKDDRHRPKYAFAQRHYNFGVGRRECPGQHVAETSLFIIISRLLWAFDFVGPRPSNGTGTAGQVPIIAPAEFECTVAPRDQSTRERISKFANFRDPSLEDAKRYEDDVARIVAKHKAQ</sequence>
<feature type="transmembrane region" description="Helical" evidence="9">
    <location>
        <begin position="24"/>
        <end position="43"/>
    </location>
</feature>
<evidence type="ECO:0000256" key="7">
    <source>
        <dbReference type="PIRSR" id="PIRSR602401-1"/>
    </source>
</evidence>
<dbReference type="InterPro" id="IPR001128">
    <property type="entry name" value="Cyt_P450"/>
</dbReference>
<name>A0A0D2A3G9_9EURO</name>
<dbReference type="GO" id="GO:0004497">
    <property type="term" value="F:monooxygenase activity"/>
    <property type="evidence" value="ECO:0007669"/>
    <property type="project" value="UniProtKB-KW"/>
</dbReference>
<keyword evidence="3 7" id="KW-0479">Metal-binding</keyword>
<keyword evidence="9" id="KW-0472">Membrane</keyword>
<evidence type="ECO:0000256" key="5">
    <source>
        <dbReference type="ARBA" id="ARBA00023004"/>
    </source>
</evidence>
<dbReference type="VEuPathDB" id="FungiDB:PV08_00009"/>
<dbReference type="GO" id="GO:0016705">
    <property type="term" value="F:oxidoreductase activity, acting on paired donors, with incorporation or reduction of molecular oxygen"/>
    <property type="evidence" value="ECO:0007669"/>
    <property type="project" value="InterPro"/>
</dbReference>
<evidence type="ECO:0000256" key="6">
    <source>
        <dbReference type="ARBA" id="ARBA00023033"/>
    </source>
</evidence>
<dbReference type="GeneID" id="27327092"/>
<proteinExistence type="inferred from homology"/>
<evidence type="ECO:0000313" key="11">
    <source>
        <dbReference type="Proteomes" id="UP000053328"/>
    </source>
</evidence>
<comment type="cofactor">
    <cofactor evidence="1 7">
        <name>heme</name>
        <dbReference type="ChEBI" id="CHEBI:30413"/>
    </cofactor>
</comment>
<dbReference type="InterPro" id="IPR050364">
    <property type="entry name" value="Cytochrome_P450_fung"/>
</dbReference>
<evidence type="ECO:0000256" key="3">
    <source>
        <dbReference type="ARBA" id="ARBA00022723"/>
    </source>
</evidence>
<dbReference type="Proteomes" id="UP000053328">
    <property type="component" value="Unassembled WGS sequence"/>
</dbReference>
<gene>
    <name evidence="10" type="ORF">PV08_00009</name>
</gene>
<dbReference type="GO" id="GO:0005506">
    <property type="term" value="F:iron ion binding"/>
    <property type="evidence" value="ECO:0007669"/>
    <property type="project" value="InterPro"/>
</dbReference>
<protein>
    <recommendedName>
        <fullName evidence="12">Cytochrome P450</fullName>
    </recommendedName>
</protein>
<dbReference type="PRINTS" id="PR00385">
    <property type="entry name" value="P450"/>
</dbReference>
<dbReference type="PROSITE" id="PS00086">
    <property type="entry name" value="CYTOCHROME_P450"/>
    <property type="match status" value="1"/>
</dbReference>
<dbReference type="PANTHER" id="PTHR46300:SF2">
    <property type="entry name" value="CYTOCHROME P450 MONOOXYGENASE ALNH-RELATED"/>
    <property type="match status" value="1"/>
</dbReference>
<evidence type="ECO:0000313" key="10">
    <source>
        <dbReference type="EMBL" id="KIW19437.1"/>
    </source>
</evidence>
<evidence type="ECO:0008006" key="12">
    <source>
        <dbReference type="Google" id="ProtNLM"/>
    </source>
</evidence>
<keyword evidence="11" id="KW-1185">Reference proteome</keyword>
<dbReference type="PANTHER" id="PTHR46300">
    <property type="entry name" value="P450, PUTATIVE (EUROFUNG)-RELATED-RELATED"/>
    <property type="match status" value="1"/>
</dbReference>
<organism evidence="10 11">
    <name type="scientific">Exophiala spinifera</name>
    <dbReference type="NCBI Taxonomy" id="91928"/>
    <lineage>
        <taxon>Eukaryota</taxon>
        <taxon>Fungi</taxon>
        <taxon>Dikarya</taxon>
        <taxon>Ascomycota</taxon>
        <taxon>Pezizomycotina</taxon>
        <taxon>Eurotiomycetes</taxon>
        <taxon>Chaetothyriomycetidae</taxon>
        <taxon>Chaetothyriales</taxon>
        <taxon>Herpotrichiellaceae</taxon>
        <taxon>Exophiala</taxon>
    </lineage>
</organism>
<evidence type="ECO:0000256" key="8">
    <source>
        <dbReference type="RuleBase" id="RU000461"/>
    </source>
</evidence>
<keyword evidence="9" id="KW-0812">Transmembrane</keyword>
<evidence type="ECO:0000256" key="1">
    <source>
        <dbReference type="ARBA" id="ARBA00001971"/>
    </source>
</evidence>
<dbReference type="STRING" id="91928.A0A0D2A3G9"/>
<evidence type="ECO:0000256" key="9">
    <source>
        <dbReference type="SAM" id="Phobius"/>
    </source>
</evidence>
<keyword evidence="5 7" id="KW-0408">Iron</keyword>
<dbReference type="EMBL" id="KN847492">
    <property type="protein sequence ID" value="KIW19437.1"/>
    <property type="molecule type" value="Genomic_DNA"/>
</dbReference>
<evidence type="ECO:0000256" key="4">
    <source>
        <dbReference type="ARBA" id="ARBA00023002"/>
    </source>
</evidence>
<dbReference type="InterPro" id="IPR002401">
    <property type="entry name" value="Cyt_P450_E_grp-I"/>
</dbReference>
<dbReference type="InterPro" id="IPR017972">
    <property type="entry name" value="Cyt_P450_CS"/>
</dbReference>
<keyword evidence="6 8" id="KW-0503">Monooxygenase</keyword>
<dbReference type="GO" id="GO:0020037">
    <property type="term" value="F:heme binding"/>
    <property type="evidence" value="ECO:0007669"/>
    <property type="project" value="InterPro"/>
</dbReference>
<dbReference type="InterPro" id="IPR036396">
    <property type="entry name" value="Cyt_P450_sf"/>
</dbReference>
<dbReference type="SUPFAM" id="SSF48264">
    <property type="entry name" value="Cytochrome P450"/>
    <property type="match status" value="1"/>
</dbReference>
<comment type="similarity">
    <text evidence="2 8">Belongs to the cytochrome P450 family.</text>
</comment>
<dbReference type="Gene3D" id="1.10.630.10">
    <property type="entry name" value="Cytochrome P450"/>
    <property type="match status" value="1"/>
</dbReference>
<dbReference type="PRINTS" id="PR00463">
    <property type="entry name" value="EP450I"/>
</dbReference>
<keyword evidence="7 8" id="KW-0349">Heme</keyword>
<keyword evidence="4 8" id="KW-0560">Oxidoreductase</keyword>